<dbReference type="EMBL" id="PDSK01000094">
    <property type="protein sequence ID" value="PIE33813.1"/>
    <property type="molecule type" value="Genomic_DNA"/>
</dbReference>
<dbReference type="InterPro" id="IPR050767">
    <property type="entry name" value="Sel1_AlgK"/>
</dbReference>
<comment type="caution">
    <text evidence="2">The sequence shown here is derived from an EMBL/GenBank/DDBJ whole genome shotgun (WGS) entry which is preliminary data.</text>
</comment>
<dbReference type="PROSITE" id="PS50005">
    <property type="entry name" value="TPR"/>
    <property type="match status" value="1"/>
</dbReference>
<dbReference type="Pfam" id="PF13181">
    <property type="entry name" value="TPR_8"/>
    <property type="match status" value="1"/>
</dbReference>
<dbReference type="Proteomes" id="UP000230821">
    <property type="component" value="Unassembled WGS sequence"/>
</dbReference>
<dbReference type="SMART" id="SM00028">
    <property type="entry name" value="TPR"/>
    <property type="match status" value="4"/>
</dbReference>
<reference evidence="2 3" key="1">
    <citation type="submission" date="2017-10" db="EMBL/GenBank/DDBJ databases">
        <title>Novel microbial diversity and functional potential in the marine mammal oral microbiome.</title>
        <authorList>
            <person name="Dudek N.K."/>
            <person name="Sun C.L."/>
            <person name="Burstein D."/>
            <person name="Kantor R.S."/>
            <person name="Aliaga Goltsman D.S."/>
            <person name="Bik E.M."/>
            <person name="Thomas B.C."/>
            <person name="Banfield J.F."/>
            <person name="Relman D.A."/>
        </authorList>
    </citation>
    <scope>NUCLEOTIDE SEQUENCE [LARGE SCALE GENOMIC DNA]</scope>
    <source>
        <strain evidence="2">DOLJORAL78_47_16</strain>
    </source>
</reference>
<protein>
    <recommendedName>
        <fullName evidence="4">AAA+ ATPase domain-containing protein</fullName>
    </recommendedName>
</protein>
<dbReference type="PANTHER" id="PTHR11102:SF147">
    <property type="entry name" value="SEL1L ADAPTOR SUBUNIT OF ERAD E3 UBIQUITIN LIGASE"/>
    <property type="match status" value="1"/>
</dbReference>
<evidence type="ECO:0000256" key="1">
    <source>
        <dbReference type="PROSITE-ProRule" id="PRU00339"/>
    </source>
</evidence>
<evidence type="ECO:0000313" key="3">
    <source>
        <dbReference type="Proteomes" id="UP000230821"/>
    </source>
</evidence>
<dbReference type="Gene3D" id="1.25.40.10">
    <property type="entry name" value="Tetratricopeptide repeat domain"/>
    <property type="match status" value="2"/>
</dbReference>
<dbReference type="PANTHER" id="PTHR11102">
    <property type="entry name" value="SEL-1-LIKE PROTEIN"/>
    <property type="match status" value="1"/>
</dbReference>
<dbReference type="InterPro" id="IPR011990">
    <property type="entry name" value="TPR-like_helical_dom_sf"/>
</dbReference>
<dbReference type="GO" id="GO:0036503">
    <property type="term" value="P:ERAD pathway"/>
    <property type="evidence" value="ECO:0007669"/>
    <property type="project" value="TreeGrafter"/>
</dbReference>
<dbReference type="AlphaFoldDB" id="A0A2G6KDR5"/>
<gene>
    <name evidence="2" type="ORF">CSA56_09885</name>
</gene>
<sequence length="923" mass="108390">MQIHQKTVGNMMHKILQKPSPRVPTKSAAANLYNPHEQSKEQLVERFVVRQAALRELYQAIKTSNMSGPERPYLIEGQRGTGKTTLLLRLSYEIEEDPRLQPWLIPIVLKEEAYYGIRRLYTLWKRIAQKLAFKDSKYSGLVKQMELAYEREYHPIFHERNYERTCFQMLYDALEEHSQKIVLFIDNFGELLYNFSGQELYRLYRILKECPVLRLVAASSIALEGLVSDEDRFFYDMFRKIRLQGLNKDETYAILFELARTSGKEALMTRLVEQHPGRIESLRILTGGVIRTIILLFEIFIEREAGTTLSDLEAILDTVTPLYKHRMDILSPLQRDVINAIALNWEAVSLEDISKTTLLHPDQIAAILQDLEHVFLIERIGSVPKRQLYRLQERFFNIWYLMRLSLGNGQARITWLLRFLESWYDQAGLTQLARKHTKAVSTGRCQPDSAFYLTEAFVKIGSLDQQLEHQMVFATQKLLHATNARLASESSPSDRELFCKGETYYQQKRYAKAISYFLKLKQKNDQVYFRIGYAFNKLSRYNQAIPYYLKAAKLGHVEAMLHLGMVYDYHIHNQAKALHYYTEASDRGHTDAMLNLGNLYYYRFQDYPNAKKYYLLAVKAGQERSKILSSENFSLKYLKNYLVTVVKGHTKNPEAYDIHDFPEAQHDYVQAMKYTASEAMFQLGNLYSQQLREPEKAEKFYKMAAQSGHVRAMVLLGDLYYYTQKDYKQAERFYYMAAKTHDPDGLFNLGFLYHNILKQYKKAERCYQVAAEKGQVNAMNALAWLYFEQKQEKQKSLHYIRRTLKIEHTMHTAHTAACIYLWNDLSEEAFEIAEQFMNSSEAYETLEKDILFYLMLLLAKHHYHKALTYFRSSVMDLQERFKPVYYAMLYFIGAPDYQKLPPELTEPVRDIVRQVRTMTLEYA</sequence>
<keyword evidence="1" id="KW-0802">TPR repeat</keyword>
<evidence type="ECO:0000313" key="2">
    <source>
        <dbReference type="EMBL" id="PIE33813.1"/>
    </source>
</evidence>
<dbReference type="InterPro" id="IPR019734">
    <property type="entry name" value="TPR_rpt"/>
</dbReference>
<dbReference type="InterPro" id="IPR027417">
    <property type="entry name" value="P-loop_NTPase"/>
</dbReference>
<organism evidence="2 3">
    <name type="scientific">candidate division KSB3 bacterium</name>
    <dbReference type="NCBI Taxonomy" id="2044937"/>
    <lineage>
        <taxon>Bacteria</taxon>
        <taxon>candidate division KSB3</taxon>
    </lineage>
</organism>
<evidence type="ECO:0008006" key="4">
    <source>
        <dbReference type="Google" id="ProtNLM"/>
    </source>
</evidence>
<dbReference type="Pfam" id="PF08238">
    <property type="entry name" value="Sel1"/>
    <property type="match status" value="5"/>
</dbReference>
<dbReference type="InterPro" id="IPR006597">
    <property type="entry name" value="Sel1-like"/>
</dbReference>
<dbReference type="SUPFAM" id="SSF52540">
    <property type="entry name" value="P-loop containing nucleoside triphosphate hydrolases"/>
    <property type="match status" value="1"/>
</dbReference>
<proteinExistence type="predicted"/>
<dbReference type="SMART" id="SM00671">
    <property type="entry name" value="SEL1"/>
    <property type="match status" value="6"/>
</dbReference>
<accession>A0A2G6KDR5</accession>
<feature type="repeat" description="TPR" evidence="1">
    <location>
        <begin position="525"/>
        <end position="558"/>
    </location>
</feature>
<name>A0A2G6KDR5_9BACT</name>
<dbReference type="Gene3D" id="3.40.50.300">
    <property type="entry name" value="P-loop containing nucleotide triphosphate hydrolases"/>
    <property type="match status" value="1"/>
</dbReference>
<dbReference type="SUPFAM" id="SSF81901">
    <property type="entry name" value="HCP-like"/>
    <property type="match status" value="2"/>
</dbReference>